<reference evidence="5 6" key="1">
    <citation type="submission" date="2021-06" db="EMBL/GenBank/DDBJ databases">
        <title>Candida outbreak in Lebanon.</title>
        <authorList>
            <person name="Finianos M."/>
        </authorList>
    </citation>
    <scope>NUCLEOTIDE SEQUENCE [LARGE SCALE GENOMIC DNA]</scope>
    <source>
        <strain evidence="5">CA3LBN</strain>
    </source>
</reference>
<feature type="compositionally biased region" description="Low complexity" evidence="3">
    <location>
        <begin position="380"/>
        <end position="395"/>
    </location>
</feature>
<evidence type="ECO:0000313" key="6">
    <source>
        <dbReference type="Proteomes" id="UP000825434"/>
    </source>
</evidence>
<dbReference type="SUPFAM" id="SSF53300">
    <property type="entry name" value="vWA-like"/>
    <property type="match status" value="1"/>
</dbReference>
<dbReference type="InterPro" id="IPR016193">
    <property type="entry name" value="Cytidine_deaminase-like"/>
</dbReference>
<dbReference type="InterPro" id="IPR036908">
    <property type="entry name" value="RlpA-like_sf"/>
</dbReference>
<dbReference type="Pfam" id="PF03330">
    <property type="entry name" value="DPBB_1"/>
    <property type="match status" value="1"/>
</dbReference>
<evidence type="ECO:0000313" key="5">
    <source>
        <dbReference type="EMBL" id="QWU89701.1"/>
    </source>
</evidence>
<keyword evidence="2" id="KW-0862">Zinc</keyword>
<feature type="compositionally biased region" description="Polar residues" evidence="3">
    <location>
        <begin position="396"/>
        <end position="414"/>
    </location>
</feature>
<dbReference type="SUPFAM" id="SSF53927">
    <property type="entry name" value="Cytidine deaminase-like"/>
    <property type="match status" value="1"/>
</dbReference>
<evidence type="ECO:0000256" key="3">
    <source>
        <dbReference type="SAM" id="MobiDB-lite"/>
    </source>
</evidence>
<dbReference type="InterPro" id="IPR002125">
    <property type="entry name" value="CMP_dCMP_dom"/>
</dbReference>
<keyword evidence="6" id="KW-1185">Reference proteome</keyword>
<dbReference type="InterPro" id="IPR016192">
    <property type="entry name" value="APOBEC/CMP_deaminase_Zn-bd"/>
</dbReference>
<dbReference type="PROSITE" id="PS00903">
    <property type="entry name" value="CYT_DCMP_DEAMINASES_1"/>
    <property type="match status" value="1"/>
</dbReference>
<feature type="domain" description="CMP/dCMP-type deaminase" evidence="4">
    <location>
        <begin position="5"/>
        <end position="126"/>
    </location>
</feature>
<feature type="compositionally biased region" description="Polar residues" evidence="3">
    <location>
        <begin position="361"/>
        <end position="379"/>
    </location>
</feature>
<dbReference type="CDD" id="cd01285">
    <property type="entry name" value="nucleoside_deaminase"/>
    <property type="match status" value="1"/>
</dbReference>
<dbReference type="PANTHER" id="PTHR12695">
    <property type="entry name" value="GENERAL TRANSCRIPTION FACTOR IIH SUBUNIT 2"/>
    <property type="match status" value="1"/>
</dbReference>
<dbReference type="PROSITE" id="PS51747">
    <property type="entry name" value="CYT_DCMP_DEAMINASES_2"/>
    <property type="match status" value="1"/>
</dbReference>
<dbReference type="EMBL" id="CP076665">
    <property type="protein sequence ID" value="QWU89701.1"/>
    <property type="molecule type" value="Genomic_DNA"/>
</dbReference>
<accession>A0ABX8I8U9</accession>
<name>A0ABX8I8U9_9ASCO</name>
<evidence type="ECO:0000259" key="4">
    <source>
        <dbReference type="PROSITE" id="PS51747"/>
    </source>
</evidence>
<dbReference type="InterPro" id="IPR009009">
    <property type="entry name" value="RlpA-like_DPBB"/>
</dbReference>
<evidence type="ECO:0000256" key="2">
    <source>
        <dbReference type="ARBA" id="ARBA00022833"/>
    </source>
</evidence>
<protein>
    <recommendedName>
        <fullName evidence="4">CMP/dCMP-type deaminase domain-containing protein</fullName>
    </recommendedName>
</protein>
<evidence type="ECO:0000256" key="1">
    <source>
        <dbReference type="ARBA" id="ARBA00022723"/>
    </source>
</evidence>
<dbReference type="InterPro" id="IPR007198">
    <property type="entry name" value="Ssl1-like"/>
</dbReference>
<sequence length="886" mass="97947">MNDLTVHFKNLALATFVAYRALCNLETPVACIIVHEETGEVLGFGCNDTNASLNGTRHAEFVAIDQIMKKFQLCNVSQDQVERFFSRLVLYVTVEPCVMCASALQQMGIKEVYFGAANDRFGGNGSVIKVQAASCGSSYKSFGGLMRVEAIHLLRCFYVQENETAPTPKIKKNKAIEGKEFPPNLPFDRFLSESEFSSFYGTARAAEFYPGPRDGIEITPVFEHGYIFRDLIDVSDVEGIPGVKSLYPKGELTIKDDIQKLSDMLPFIEDTGSFPYYTVLNMRLLSLAVCLSFVSKMTASPVPDVKWVTEFEYTTVTVGYDAYTAHLASASKNEEVAGPTAVTEKSTAESENTEAPKLQVTEAQTSELPQTSTTPQITEKPSTSSIVSSVKSQTPTSTERASTTSDSSEPSGATFSGEGTYYDPEMGSCGKVNSADEMIVAISHELYDKHTPNGNPNKNSLCGKKIKASYEGKSVEVSIVDRCVGCAHDDLDLSPAAFEKIADKDLGRINLTWDSDDDFSDHDSGVDLGDESLSPDTEGMAKRTRLKKVNNGKQGASGGYAWEDEYQRTWDIVKNDEDGEQSLENLVQQMIESRKKKIMRNPATPFQRGIIRTLIVVIDGSLAMLEKDLRPTRFSAMLSYLSEFINEFFDQNPISQLGIVMMRNGMAHLVSEPKGDPSLQNALELSRSLLTSNFQGITSTSNKNSKEILIIFGALFTSDPGDIHKTIDALVKESIKVKVIGLSAQVAICQEIVRRTNFATSPRGKLVAETGNFYGVIMNEAHFKELLMNCVEPLALTTNSIKYSKTKPQIFKVRQVQSVTNAHNVTAKCAIFQQLVPFVDLCSFFPRIWHDLTTILYLLSPLKRFQSPMNTKTDFVMDVYSSFQKD</sequence>
<dbReference type="InterPro" id="IPR036465">
    <property type="entry name" value="vWFA_dom_sf"/>
</dbReference>
<dbReference type="Pfam" id="PF00383">
    <property type="entry name" value="dCMP_cyt_deam_1"/>
    <property type="match status" value="1"/>
</dbReference>
<dbReference type="CDD" id="cd22191">
    <property type="entry name" value="DPBB_RlpA_EXP_N-like"/>
    <property type="match status" value="1"/>
</dbReference>
<keyword evidence="1" id="KW-0479">Metal-binding</keyword>
<proteinExistence type="predicted"/>
<dbReference type="PANTHER" id="PTHR12695:SF2">
    <property type="entry name" value="GENERAL TRANSCRIPTION FACTOR IIH SUBUNIT 2-RELATED"/>
    <property type="match status" value="1"/>
</dbReference>
<dbReference type="Proteomes" id="UP000825434">
    <property type="component" value="Chromosome 5"/>
</dbReference>
<dbReference type="Pfam" id="PF04056">
    <property type="entry name" value="Ssl1"/>
    <property type="match status" value="1"/>
</dbReference>
<dbReference type="Gene3D" id="2.40.40.10">
    <property type="entry name" value="RlpA-like domain"/>
    <property type="match status" value="1"/>
</dbReference>
<dbReference type="SUPFAM" id="SSF50685">
    <property type="entry name" value="Barwin-like endoglucanases"/>
    <property type="match status" value="1"/>
</dbReference>
<dbReference type="Gene3D" id="3.40.140.10">
    <property type="entry name" value="Cytidine Deaminase, domain 2"/>
    <property type="match status" value="1"/>
</dbReference>
<organism evidence="5 6">
    <name type="scientific">Candidozyma haemuli</name>
    <dbReference type="NCBI Taxonomy" id="45357"/>
    <lineage>
        <taxon>Eukaryota</taxon>
        <taxon>Fungi</taxon>
        <taxon>Dikarya</taxon>
        <taxon>Ascomycota</taxon>
        <taxon>Saccharomycotina</taxon>
        <taxon>Pichiomycetes</taxon>
        <taxon>Metschnikowiaceae</taxon>
        <taxon>Candidozyma</taxon>
    </lineage>
</organism>
<dbReference type="Gene3D" id="3.40.50.410">
    <property type="entry name" value="von Willebrand factor, type A domain"/>
    <property type="match status" value="1"/>
</dbReference>
<gene>
    <name evidence="5" type="ORF">CA3LBN_004049</name>
</gene>
<feature type="region of interest" description="Disordered" evidence="3">
    <location>
        <begin position="333"/>
        <end position="422"/>
    </location>
</feature>